<organism evidence="3">
    <name type="scientific">Metarhizium acridum (strain CQMa 102)</name>
    <dbReference type="NCBI Taxonomy" id="655827"/>
    <lineage>
        <taxon>Eukaryota</taxon>
        <taxon>Fungi</taxon>
        <taxon>Dikarya</taxon>
        <taxon>Ascomycota</taxon>
        <taxon>Pezizomycotina</taxon>
        <taxon>Sordariomycetes</taxon>
        <taxon>Hypocreomycetidae</taxon>
        <taxon>Hypocreales</taxon>
        <taxon>Clavicipitaceae</taxon>
        <taxon>Metarhizium</taxon>
    </lineage>
</organism>
<evidence type="ECO:0000256" key="1">
    <source>
        <dbReference type="SAM" id="MobiDB-lite"/>
    </source>
</evidence>
<dbReference type="AlphaFoldDB" id="E9E3F7"/>
<dbReference type="InParanoid" id="E9E3F7"/>
<gene>
    <name evidence="2" type="ORF">MAC_04405</name>
</gene>
<evidence type="ECO:0000313" key="3">
    <source>
        <dbReference type="Proteomes" id="UP000002499"/>
    </source>
</evidence>
<proteinExistence type="predicted"/>
<dbReference type="EMBL" id="GL698498">
    <property type="protein sequence ID" value="EFY89550.1"/>
    <property type="molecule type" value="Genomic_DNA"/>
</dbReference>
<name>E9E3F7_METAQ</name>
<evidence type="ECO:0000313" key="2">
    <source>
        <dbReference type="EMBL" id="EFY89550.1"/>
    </source>
</evidence>
<sequence length="132" mass="13980">MPSVLPESASPESVLSLTNPGRGHRRPGVVPCRRAKYPSYSHVMEPMPSSPPCAIAFGYCNTPVLLSFGSQLGWSVECVDGALYGSPTVKGYDNAALPAAAELYFVFNSTGPLNEAAPDYLNSLAIFSSQPL</sequence>
<dbReference type="OrthoDB" id="4490227at2759"/>
<dbReference type="GeneID" id="19248716"/>
<feature type="region of interest" description="Disordered" evidence="1">
    <location>
        <begin position="1"/>
        <end position="28"/>
    </location>
</feature>
<accession>E9E3F7</accession>
<keyword evidence="3" id="KW-1185">Reference proteome</keyword>
<dbReference type="Proteomes" id="UP000002499">
    <property type="component" value="Unassembled WGS sequence"/>
</dbReference>
<protein>
    <submittedName>
        <fullName evidence="2">Uncharacterized protein</fullName>
    </submittedName>
</protein>
<dbReference type="KEGG" id="maw:19248716"/>
<feature type="compositionally biased region" description="Polar residues" evidence="1">
    <location>
        <begin position="10"/>
        <end position="19"/>
    </location>
</feature>
<dbReference type="HOGENOM" id="CLU_1917532_0_0_1"/>
<reference evidence="2 3" key="1">
    <citation type="journal article" date="2011" name="PLoS Genet.">
        <title>Genome sequencing and comparative transcriptomics of the model entomopathogenic fungi Metarhizium anisopliae and M. acridum.</title>
        <authorList>
            <person name="Gao Q."/>
            <person name="Jin K."/>
            <person name="Ying S.H."/>
            <person name="Zhang Y."/>
            <person name="Xiao G."/>
            <person name="Shang Y."/>
            <person name="Duan Z."/>
            <person name="Hu X."/>
            <person name="Xie X.Q."/>
            <person name="Zhou G."/>
            <person name="Peng G."/>
            <person name="Luo Z."/>
            <person name="Huang W."/>
            <person name="Wang B."/>
            <person name="Fang W."/>
            <person name="Wang S."/>
            <person name="Zhong Y."/>
            <person name="Ma L.J."/>
            <person name="St Leger R.J."/>
            <person name="Zhao G.P."/>
            <person name="Pei Y."/>
            <person name="Feng M.G."/>
            <person name="Xia Y."/>
            <person name="Wang C."/>
        </authorList>
    </citation>
    <scope>NUCLEOTIDE SEQUENCE [LARGE SCALE GENOMIC DNA]</scope>
    <source>
        <strain evidence="2 3">CQMa 102</strain>
    </source>
</reference>